<evidence type="ECO:0000256" key="6">
    <source>
        <dbReference type="HAMAP-Rule" id="MF_01899"/>
    </source>
</evidence>
<dbReference type="InterPro" id="IPR006292">
    <property type="entry name" value="RNase_D"/>
</dbReference>
<dbReference type="InterPro" id="IPR051086">
    <property type="entry name" value="RNase_D-like"/>
</dbReference>
<dbReference type="EC" id="3.1.13.5" evidence="6"/>
<dbReference type="EMBL" id="JAATOP010000006">
    <property type="protein sequence ID" value="NIY72778.1"/>
    <property type="molecule type" value="Genomic_DNA"/>
</dbReference>
<evidence type="ECO:0000256" key="1">
    <source>
        <dbReference type="ARBA" id="ARBA00022490"/>
    </source>
</evidence>
<keyword evidence="1 6" id="KW-0963">Cytoplasm</keyword>
<comment type="subcellular location">
    <subcellularLocation>
        <location evidence="6">Cytoplasm</location>
    </subcellularLocation>
</comment>
<comment type="function">
    <text evidence="6">Exonuclease involved in the 3' processing of various precursor tRNAs. Initiates hydrolysis at the 3'-terminus of an RNA molecule and releases 5'-mononucleotides.</text>
</comment>
<name>A0ABX0W1K0_9RHOB</name>
<dbReference type="PROSITE" id="PS50967">
    <property type="entry name" value="HRDC"/>
    <property type="match status" value="1"/>
</dbReference>
<dbReference type="InterPro" id="IPR002121">
    <property type="entry name" value="HRDC_dom"/>
</dbReference>
<protein>
    <recommendedName>
        <fullName evidence="6">Ribonuclease D</fullName>
        <shortName evidence="6">RNase D</shortName>
        <ecNumber evidence="6">3.1.13.5</ecNumber>
    </recommendedName>
</protein>
<dbReference type="PANTHER" id="PTHR47649">
    <property type="entry name" value="RIBONUCLEASE D"/>
    <property type="match status" value="1"/>
</dbReference>
<dbReference type="HAMAP" id="MF_01899">
    <property type="entry name" value="RNase_D"/>
    <property type="match status" value="1"/>
</dbReference>
<dbReference type="Gene3D" id="3.30.420.10">
    <property type="entry name" value="Ribonuclease H-like superfamily/Ribonuclease H"/>
    <property type="match status" value="1"/>
</dbReference>
<evidence type="ECO:0000256" key="2">
    <source>
        <dbReference type="ARBA" id="ARBA00022694"/>
    </source>
</evidence>
<keyword evidence="9" id="KW-1185">Reference proteome</keyword>
<keyword evidence="4 6" id="KW-0378">Hydrolase</keyword>
<gene>
    <name evidence="6 8" type="primary">rnd</name>
    <name evidence="8" type="ORF">HCZ30_10080</name>
</gene>
<dbReference type="InterPro" id="IPR002562">
    <property type="entry name" value="3'-5'_exonuclease_dom"/>
</dbReference>
<proteinExistence type="inferred from homology"/>
<dbReference type="InterPro" id="IPR010997">
    <property type="entry name" value="HRDC-like_sf"/>
</dbReference>
<dbReference type="SUPFAM" id="SSF53098">
    <property type="entry name" value="Ribonuclease H-like"/>
    <property type="match status" value="1"/>
</dbReference>
<dbReference type="CDD" id="cd06142">
    <property type="entry name" value="RNaseD_exo"/>
    <property type="match status" value="1"/>
</dbReference>
<evidence type="ECO:0000256" key="5">
    <source>
        <dbReference type="ARBA" id="ARBA00022839"/>
    </source>
</evidence>
<accession>A0ABX0W1K0</accession>
<sequence length="385" mass="43063">MKTITTTEALADFCLEAAKRPYVTVDTEFLRERTYYSKLCLVQMAYRDDAGEDAVIIDPLVDGLSLEPMYELFRNPTVTKVFHAARQDLEIFFVNAGLIPAPLFDTQVAAMVCGYGEQVGYETLVRKIAKADLDKSSRFTDWSRRPLTDAQLKYAVADVTHLRDIYESLSERLKKSGRARWVSEEMAVLNDPATYKTEPEDAWQRVKTRTTSGRFLSIVKELAEFREAYAQRRDIPRSRVFKDDALVELASTKPQNEGDLGRSRLLLREARKGEIADGILAAIKRGLETPPEDAPKMPKGREKLQVNPALADLLRVLLKAKADREGVAQKLIATSADLDAIAAGERDVDALHGWRREVFGDDALALCDGKVALAVKGNNVQTIQL</sequence>
<comment type="caution">
    <text evidence="8">The sequence shown here is derived from an EMBL/GenBank/DDBJ whole genome shotgun (WGS) entry which is preliminary data.</text>
</comment>
<keyword evidence="3 6" id="KW-0540">Nuclease</keyword>
<reference evidence="8 9" key="1">
    <citation type="submission" date="2020-03" db="EMBL/GenBank/DDBJ databases">
        <title>Bacterial isolates of synthetic phycosphere.</title>
        <authorList>
            <person name="Fu H."/>
            <person name="Moran M.A."/>
        </authorList>
    </citation>
    <scope>NUCLEOTIDE SEQUENCE [LARGE SCALE GENOMIC DNA]</scope>
    <source>
        <strain evidence="8 9">HF1</strain>
    </source>
</reference>
<dbReference type="InterPro" id="IPR044876">
    <property type="entry name" value="HRDC_dom_sf"/>
</dbReference>
<dbReference type="Proteomes" id="UP000709466">
    <property type="component" value="Unassembled WGS sequence"/>
</dbReference>
<dbReference type="RefSeq" id="WP_167638167.1">
    <property type="nucleotide sequence ID" value="NZ_JAATOP010000006.1"/>
</dbReference>
<organism evidence="8 9">
    <name type="scientific">Marivivens donghaensis</name>
    <dbReference type="NCBI Taxonomy" id="1699413"/>
    <lineage>
        <taxon>Bacteria</taxon>
        <taxon>Pseudomonadati</taxon>
        <taxon>Pseudomonadota</taxon>
        <taxon>Alphaproteobacteria</taxon>
        <taxon>Rhodobacterales</taxon>
        <taxon>Paracoccaceae</taxon>
        <taxon>Marivivens group</taxon>
        <taxon>Marivivens</taxon>
    </lineage>
</organism>
<comment type="similarity">
    <text evidence="6">Belongs to the RNase D family.</text>
</comment>
<dbReference type="Pfam" id="PF00570">
    <property type="entry name" value="HRDC"/>
    <property type="match status" value="1"/>
</dbReference>
<dbReference type="InterPro" id="IPR036397">
    <property type="entry name" value="RNaseH_sf"/>
</dbReference>
<evidence type="ECO:0000256" key="4">
    <source>
        <dbReference type="ARBA" id="ARBA00022801"/>
    </source>
</evidence>
<dbReference type="Gene3D" id="1.10.150.80">
    <property type="entry name" value="HRDC domain"/>
    <property type="match status" value="1"/>
</dbReference>
<evidence type="ECO:0000313" key="9">
    <source>
        <dbReference type="Proteomes" id="UP000709466"/>
    </source>
</evidence>
<keyword evidence="5 6" id="KW-0269">Exonuclease</keyword>
<dbReference type="SMART" id="SM00474">
    <property type="entry name" value="35EXOc"/>
    <property type="match status" value="1"/>
</dbReference>
<evidence type="ECO:0000256" key="3">
    <source>
        <dbReference type="ARBA" id="ARBA00022722"/>
    </source>
</evidence>
<comment type="cofactor">
    <cofactor evidence="6">
        <name>a divalent metal cation</name>
        <dbReference type="ChEBI" id="CHEBI:60240"/>
    </cofactor>
</comment>
<dbReference type="NCBIfam" id="TIGR01388">
    <property type="entry name" value="rnd"/>
    <property type="match status" value="1"/>
</dbReference>
<dbReference type="Pfam" id="PF01612">
    <property type="entry name" value="DNA_pol_A_exo1"/>
    <property type="match status" value="1"/>
</dbReference>
<keyword evidence="2 6" id="KW-0819">tRNA processing</keyword>
<evidence type="ECO:0000259" key="7">
    <source>
        <dbReference type="PROSITE" id="PS50967"/>
    </source>
</evidence>
<dbReference type="GO" id="GO:0033890">
    <property type="term" value="F:ribonuclease D activity"/>
    <property type="evidence" value="ECO:0007669"/>
    <property type="project" value="UniProtKB-EC"/>
</dbReference>
<feature type="domain" description="HRDC" evidence="7">
    <location>
        <begin position="212"/>
        <end position="293"/>
    </location>
</feature>
<comment type="catalytic activity">
    <reaction evidence="6">
        <text>Exonucleolytic cleavage that removes extra residues from the 3'-terminus of tRNA to produce 5'-mononucleotides.</text>
        <dbReference type="EC" id="3.1.13.5"/>
    </reaction>
</comment>
<dbReference type="PANTHER" id="PTHR47649:SF1">
    <property type="entry name" value="RIBONUCLEASE D"/>
    <property type="match status" value="1"/>
</dbReference>
<dbReference type="InterPro" id="IPR012337">
    <property type="entry name" value="RNaseH-like_sf"/>
</dbReference>
<evidence type="ECO:0000313" key="8">
    <source>
        <dbReference type="EMBL" id="NIY72778.1"/>
    </source>
</evidence>
<dbReference type="SUPFAM" id="SSF47819">
    <property type="entry name" value="HRDC-like"/>
    <property type="match status" value="2"/>
</dbReference>